<organism evidence="2 3">
    <name type="scientific">Hirsutella minnesotensis 3608</name>
    <dbReference type="NCBI Taxonomy" id="1043627"/>
    <lineage>
        <taxon>Eukaryota</taxon>
        <taxon>Fungi</taxon>
        <taxon>Dikarya</taxon>
        <taxon>Ascomycota</taxon>
        <taxon>Pezizomycotina</taxon>
        <taxon>Sordariomycetes</taxon>
        <taxon>Hypocreomycetidae</taxon>
        <taxon>Hypocreales</taxon>
        <taxon>Ophiocordycipitaceae</taxon>
        <taxon>Hirsutella</taxon>
    </lineage>
</organism>
<sequence length="121" mass="12954">MLKHLLLVTLLTLSSVVANPVANPENVEIEARDLETLLPVMADAITIMVTTTDTITITGTITGTITITDTTITITITDITDIVTVITATEVATFKAMSEVGLQPYSQLWTEYMAGSGLLQI</sequence>
<evidence type="ECO:0000313" key="2">
    <source>
        <dbReference type="EMBL" id="KJZ74893.1"/>
    </source>
</evidence>
<accession>A0A0F7ZUH9</accession>
<dbReference type="AlphaFoldDB" id="A0A0F7ZUH9"/>
<name>A0A0F7ZUH9_9HYPO</name>
<dbReference type="Proteomes" id="UP000054481">
    <property type="component" value="Unassembled WGS sequence"/>
</dbReference>
<protein>
    <submittedName>
        <fullName evidence="2">Uncharacterized protein</fullName>
    </submittedName>
</protein>
<evidence type="ECO:0000256" key="1">
    <source>
        <dbReference type="SAM" id="SignalP"/>
    </source>
</evidence>
<gene>
    <name evidence="2" type="ORF">HIM_05802</name>
</gene>
<proteinExistence type="predicted"/>
<reference evidence="2 3" key="1">
    <citation type="journal article" date="2014" name="Genome Biol. Evol.">
        <title>Comparative genomics and transcriptomics analyses reveal divergent lifestyle features of nematode endoparasitic fungus Hirsutella minnesotensis.</title>
        <authorList>
            <person name="Lai Y."/>
            <person name="Liu K."/>
            <person name="Zhang X."/>
            <person name="Zhang X."/>
            <person name="Li K."/>
            <person name="Wang N."/>
            <person name="Shu C."/>
            <person name="Wu Y."/>
            <person name="Wang C."/>
            <person name="Bushley K.E."/>
            <person name="Xiang M."/>
            <person name="Liu X."/>
        </authorList>
    </citation>
    <scope>NUCLEOTIDE SEQUENCE [LARGE SCALE GENOMIC DNA]</scope>
    <source>
        <strain evidence="2 3">3608</strain>
    </source>
</reference>
<feature type="signal peptide" evidence="1">
    <location>
        <begin position="1"/>
        <end position="18"/>
    </location>
</feature>
<keyword evidence="3" id="KW-1185">Reference proteome</keyword>
<keyword evidence="1" id="KW-0732">Signal</keyword>
<evidence type="ECO:0000313" key="3">
    <source>
        <dbReference type="Proteomes" id="UP000054481"/>
    </source>
</evidence>
<dbReference type="EMBL" id="KQ030522">
    <property type="protein sequence ID" value="KJZ74893.1"/>
    <property type="molecule type" value="Genomic_DNA"/>
</dbReference>
<feature type="chain" id="PRO_5002526577" evidence="1">
    <location>
        <begin position="19"/>
        <end position="121"/>
    </location>
</feature>